<dbReference type="InterPro" id="IPR001387">
    <property type="entry name" value="Cro/C1-type_HTH"/>
</dbReference>
<keyword evidence="4" id="KW-0804">Transcription</keyword>
<evidence type="ECO:0000256" key="2">
    <source>
        <dbReference type="ARBA" id="ARBA00023015"/>
    </source>
</evidence>
<evidence type="ECO:0000313" key="7">
    <source>
        <dbReference type="Proteomes" id="UP000034085"/>
    </source>
</evidence>
<feature type="domain" description="HTH cro/C1-type" evidence="5">
    <location>
        <begin position="13"/>
        <end position="64"/>
    </location>
</feature>
<accession>A0A0F6TVD7</accession>
<sequence length="82" mass="9555">MREKSQDWHRADIKSALEKKGITLRELSRVAGLSPDSLRNVFVRSWPRAEWIIANALETTPDVIWPSRYISDDEETHPHSKE</sequence>
<dbReference type="HOGENOM" id="CLU_162005_3_1_6"/>
<comment type="similarity">
    <text evidence="1">Belongs to the ner transcriptional regulatory family.</text>
</comment>
<dbReference type="InterPro" id="IPR038722">
    <property type="entry name" value="Ner_HTH_dom"/>
</dbReference>
<dbReference type="AlphaFoldDB" id="A0A0F6TVD7"/>
<dbReference type="Pfam" id="PF13693">
    <property type="entry name" value="HTH_35"/>
    <property type="match status" value="1"/>
</dbReference>
<gene>
    <name evidence="6" type="ORF">F384_12425</name>
</gene>
<evidence type="ECO:0000256" key="4">
    <source>
        <dbReference type="ARBA" id="ARBA00023163"/>
    </source>
</evidence>
<dbReference type="KEGG" id="cama:F384_12425"/>
<protein>
    <submittedName>
        <fullName evidence="6">DNA-binding protein</fullName>
    </submittedName>
</protein>
<dbReference type="PROSITE" id="PS50943">
    <property type="entry name" value="HTH_CROC1"/>
    <property type="match status" value="1"/>
</dbReference>
<dbReference type="CDD" id="cd00093">
    <property type="entry name" value="HTH_XRE"/>
    <property type="match status" value="1"/>
</dbReference>
<dbReference type="GO" id="GO:0003677">
    <property type="term" value="F:DNA binding"/>
    <property type="evidence" value="ECO:0007669"/>
    <property type="project" value="UniProtKB-KW"/>
</dbReference>
<proteinExistence type="inferred from homology"/>
<dbReference type="PATRIC" id="fig|1261127.3.peg.2600"/>
<keyword evidence="3 6" id="KW-0238">DNA-binding</keyword>
<dbReference type="RefSeq" id="WP_046483106.1">
    <property type="nucleotide sequence ID" value="NZ_CP011132.1"/>
</dbReference>
<dbReference type="OrthoDB" id="5405994at2"/>
<reference evidence="6 7" key="1">
    <citation type="journal article" date="2013" name="Appl. Microbiol. Biotechnol.">
        <title>Glycerol assimilation and production of 1,3-propanediol by Citrobacter amalonaticus Y19.</title>
        <authorList>
            <person name="Ainala S.K."/>
            <person name="Ashok S."/>
            <person name="Ko Y."/>
            <person name="Park S."/>
        </authorList>
    </citation>
    <scope>NUCLEOTIDE SEQUENCE [LARGE SCALE GENOMIC DNA]</scope>
    <source>
        <strain evidence="6 7">Y19</strain>
    </source>
</reference>
<keyword evidence="2" id="KW-0805">Transcription regulation</keyword>
<evidence type="ECO:0000256" key="1">
    <source>
        <dbReference type="ARBA" id="ARBA00006157"/>
    </source>
</evidence>
<evidence type="ECO:0000259" key="5">
    <source>
        <dbReference type="PROSITE" id="PS50943"/>
    </source>
</evidence>
<dbReference type="SUPFAM" id="SSF47413">
    <property type="entry name" value="lambda repressor-like DNA-binding domains"/>
    <property type="match status" value="1"/>
</dbReference>
<name>A0A0F6TVD7_CITAM</name>
<dbReference type="Proteomes" id="UP000034085">
    <property type="component" value="Chromosome"/>
</dbReference>
<evidence type="ECO:0000313" key="6">
    <source>
        <dbReference type="EMBL" id="AKE59341.1"/>
    </source>
</evidence>
<dbReference type="EMBL" id="CP011132">
    <property type="protein sequence ID" value="AKE59341.1"/>
    <property type="molecule type" value="Genomic_DNA"/>
</dbReference>
<evidence type="ECO:0000256" key="3">
    <source>
        <dbReference type="ARBA" id="ARBA00023125"/>
    </source>
</evidence>
<dbReference type="Gene3D" id="1.10.260.40">
    <property type="entry name" value="lambda repressor-like DNA-binding domains"/>
    <property type="match status" value="1"/>
</dbReference>
<organism evidence="6 7">
    <name type="scientific">Citrobacter amalonaticus Y19</name>
    <dbReference type="NCBI Taxonomy" id="1261127"/>
    <lineage>
        <taxon>Bacteria</taxon>
        <taxon>Pseudomonadati</taxon>
        <taxon>Pseudomonadota</taxon>
        <taxon>Gammaproteobacteria</taxon>
        <taxon>Enterobacterales</taxon>
        <taxon>Enterobacteriaceae</taxon>
        <taxon>Citrobacter</taxon>
    </lineage>
</organism>
<dbReference type="InterPro" id="IPR010982">
    <property type="entry name" value="Lambda_DNA-bd_dom_sf"/>
</dbReference>